<proteinExistence type="predicted"/>
<name>A0A7Y2E672_UNCEI</name>
<gene>
    <name evidence="2" type="ORF">HKN21_04430</name>
</gene>
<feature type="transmembrane region" description="Helical" evidence="1">
    <location>
        <begin position="19"/>
        <end position="36"/>
    </location>
</feature>
<dbReference type="EMBL" id="JABDJR010000165">
    <property type="protein sequence ID" value="NNF05984.1"/>
    <property type="molecule type" value="Genomic_DNA"/>
</dbReference>
<dbReference type="Proteomes" id="UP000547674">
    <property type="component" value="Unassembled WGS sequence"/>
</dbReference>
<dbReference type="AlphaFoldDB" id="A0A7Y2E672"/>
<accession>A0A7Y2E672</accession>
<sequence length="82" mass="8780">MSQQTCSGLRGTIALPTRIPALAIYLFSMVFVLVGCSSDSETAMQSPNLSPSVRLTSGPVEGSLNDYRIRVEWAGNDPDGFV</sequence>
<keyword evidence="1" id="KW-0472">Membrane</keyword>
<evidence type="ECO:0000313" key="3">
    <source>
        <dbReference type="Proteomes" id="UP000547674"/>
    </source>
</evidence>
<organism evidence="2 3">
    <name type="scientific">Eiseniibacteriota bacterium</name>
    <dbReference type="NCBI Taxonomy" id="2212470"/>
    <lineage>
        <taxon>Bacteria</taxon>
        <taxon>Candidatus Eiseniibacteriota</taxon>
    </lineage>
</organism>
<evidence type="ECO:0000256" key="1">
    <source>
        <dbReference type="SAM" id="Phobius"/>
    </source>
</evidence>
<comment type="caution">
    <text evidence="2">The sequence shown here is derived from an EMBL/GenBank/DDBJ whole genome shotgun (WGS) entry which is preliminary data.</text>
</comment>
<evidence type="ECO:0000313" key="2">
    <source>
        <dbReference type="EMBL" id="NNF05984.1"/>
    </source>
</evidence>
<keyword evidence="1" id="KW-1133">Transmembrane helix</keyword>
<feature type="non-terminal residue" evidence="2">
    <location>
        <position position="82"/>
    </location>
</feature>
<reference evidence="2 3" key="1">
    <citation type="submission" date="2020-03" db="EMBL/GenBank/DDBJ databases">
        <title>Metabolic flexibility allows generalist bacteria to become dominant in a frequently disturbed ecosystem.</title>
        <authorList>
            <person name="Chen Y.-J."/>
            <person name="Leung P.M."/>
            <person name="Bay S.K."/>
            <person name="Hugenholtz P."/>
            <person name="Kessler A.J."/>
            <person name="Shelley G."/>
            <person name="Waite D.W."/>
            <person name="Cook P.L."/>
            <person name="Greening C."/>
        </authorList>
    </citation>
    <scope>NUCLEOTIDE SEQUENCE [LARGE SCALE GENOMIC DNA]</scope>
    <source>
        <strain evidence="2">SS_bin_28</strain>
    </source>
</reference>
<keyword evidence="1" id="KW-0812">Transmembrane</keyword>
<protein>
    <submittedName>
        <fullName evidence="2">Uncharacterized protein</fullName>
    </submittedName>
</protein>